<protein>
    <submittedName>
        <fullName evidence="1">Uncharacterized protein</fullName>
    </submittedName>
</protein>
<dbReference type="OrthoDB" id="32833at2"/>
<gene>
    <name evidence="1" type="ORF">SAMN05660895_1721</name>
</gene>
<organism evidence="1 2">
    <name type="scientific">Thermoflavifilum thermophilum</name>
    <dbReference type="NCBI Taxonomy" id="1393122"/>
    <lineage>
        <taxon>Bacteria</taxon>
        <taxon>Pseudomonadati</taxon>
        <taxon>Bacteroidota</taxon>
        <taxon>Chitinophagia</taxon>
        <taxon>Chitinophagales</taxon>
        <taxon>Chitinophagaceae</taxon>
        <taxon>Thermoflavifilum</taxon>
    </lineage>
</organism>
<accession>A0A1I7NFQ0</accession>
<dbReference type="RefSeq" id="WP_092459820.1">
    <property type="nucleotide sequence ID" value="NZ_FPCJ01000001.1"/>
</dbReference>
<proteinExistence type="predicted"/>
<evidence type="ECO:0000313" key="2">
    <source>
        <dbReference type="Proteomes" id="UP000199537"/>
    </source>
</evidence>
<name>A0A1I7NFQ0_9BACT</name>
<dbReference type="Proteomes" id="UP000199537">
    <property type="component" value="Unassembled WGS sequence"/>
</dbReference>
<dbReference type="EMBL" id="FPCJ01000001">
    <property type="protein sequence ID" value="SFV33478.1"/>
    <property type="molecule type" value="Genomic_DNA"/>
</dbReference>
<dbReference type="AlphaFoldDB" id="A0A1I7NFQ0"/>
<sequence length="336" mass="39767">MRGININSRVTVPDNIWNKIYGRLTYLTPTYERVPIYLVDEQTMDRISPPKRCLNDECLASSLRRIDELLEEKSERLQEMRRSETETPRWVTAIDEILSECLTSKMVHLGVYLHDSQPQPDLAAELTKLIENAEYKHELLSQHPDFPKGEVIFICPERIYEHDNPELLFQKVVIHELAHAFVAGDRQTDYQKLYGRVIEESLANAVALSHFREKETPPLKAFIAKQPPEYRGCYYWMFSENEFIEKEFGSSPYLFLRAWKEEPATILFPFWLINLYPPHRLLIYLRYVYEFWPSPNIFPSHTSLEIWEEAIDIYRQKDDYRPICNLISKAILEFVA</sequence>
<keyword evidence="2" id="KW-1185">Reference proteome</keyword>
<reference evidence="2" key="1">
    <citation type="submission" date="2016-10" db="EMBL/GenBank/DDBJ databases">
        <authorList>
            <person name="Varghese N."/>
            <person name="Submissions S."/>
        </authorList>
    </citation>
    <scope>NUCLEOTIDE SEQUENCE [LARGE SCALE GENOMIC DNA]</scope>
    <source>
        <strain evidence="2">DSM 14807</strain>
    </source>
</reference>
<evidence type="ECO:0000313" key="1">
    <source>
        <dbReference type="EMBL" id="SFV33478.1"/>
    </source>
</evidence>